<feature type="region of interest" description="Disordered" evidence="1">
    <location>
        <begin position="545"/>
        <end position="571"/>
    </location>
</feature>
<feature type="region of interest" description="Disordered" evidence="1">
    <location>
        <begin position="1"/>
        <end position="23"/>
    </location>
</feature>
<gene>
    <name evidence="2" type="ORF">M421DRAFT_57890</name>
</gene>
<feature type="non-terminal residue" evidence="2">
    <location>
        <position position="1"/>
    </location>
</feature>
<feature type="compositionally biased region" description="Basic and acidic residues" evidence="1">
    <location>
        <begin position="56"/>
        <end position="65"/>
    </location>
</feature>
<accession>A0A6A5RSJ0</accession>
<proteinExistence type="predicted"/>
<organism evidence="2 3">
    <name type="scientific">Didymella exigua CBS 183.55</name>
    <dbReference type="NCBI Taxonomy" id="1150837"/>
    <lineage>
        <taxon>Eukaryota</taxon>
        <taxon>Fungi</taxon>
        <taxon>Dikarya</taxon>
        <taxon>Ascomycota</taxon>
        <taxon>Pezizomycotina</taxon>
        <taxon>Dothideomycetes</taxon>
        <taxon>Pleosporomycetidae</taxon>
        <taxon>Pleosporales</taxon>
        <taxon>Pleosporineae</taxon>
        <taxon>Didymellaceae</taxon>
        <taxon>Didymella</taxon>
    </lineage>
</organism>
<feature type="compositionally biased region" description="Low complexity" evidence="1">
    <location>
        <begin position="546"/>
        <end position="564"/>
    </location>
</feature>
<feature type="compositionally biased region" description="Polar residues" evidence="1">
    <location>
        <begin position="12"/>
        <end position="22"/>
    </location>
</feature>
<evidence type="ECO:0000256" key="1">
    <source>
        <dbReference type="SAM" id="MobiDB-lite"/>
    </source>
</evidence>
<dbReference type="RefSeq" id="XP_033451000.1">
    <property type="nucleotide sequence ID" value="XM_033595545.1"/>
</dbReference>
<dbReference type="OrthoDB" id="4159781at2759"/>
<feature type="region of interest" description="Disordered" evidence="1">
    <location>
        <begin position="56"/>
        <end position="134"/>
    </location>
</feature>
<dbReference type="AlphaFoldDB" id="A0A6A5RSJ0"/>
<feature type="compositionally biased region" description="Polar residues" evidence="1">
    <location>
        <begin position="80"/>
        <end position="104"/>
    </location>
</feature>
<feature type="region of interest" description="Disordered" evidence="1">
    <location>
        <begin position="659"/>
        <end position="682"/>
    </location>
</feature>
<dbReference type="GeneID" id="54353212"/>
<dbReference type="EMBL" id="ML978962">
    <property type="protein sequence ID" value="KAF1930752.1"/>
    <property type="molecule type" value="Genomic_DNA"/>
</dbReference>
<sequence length="682" mass="75584">PPAPRQPRLSISPHTTAANNASADGGFQFIVGSSLKELKSKKNMTVVRKKAMRHYLANDKEDSRKKSSVSEQARHVSIDSAGSRSSIRSQEAIKTTVGLTTSNELARETRRTQSSTTRPPALQHSQHTSLPEAHVPAVETIEQGLMKLELELIEPPRKGVRPYDVQNPPLFNSFGEGVDPFRTMFQSSYPRVSVERMKFLCARFFGTKAMGMHWIPTVLSAPHTFLSTLSCASAHLDAVLERDIESVETSLLRQEVMHLISRGMAHPGQQVNDLNITALIQLIVSEVIGRERISLDIHEGGLERMITVREGLDKLGLNGYLASTCSWVLLESAILREQSPRRIFVDYCTSRSTKRYPPSAILPESPLYRPRQQFNTLRNSRYYQKMTLNLLENVNSMTDLFLSPTQFSRCGSTTLQSYYKDITTRYPPISKDQKPTQSDYKYEAIRIAAVFQAIAMINCIPLSHALPLAANVVLSSNNLFAPSSRSTDSPTSPLPPMNLRHDSLTSSVKSSSYARTITLSPSDSYFDDSQTSINFVTNSHPTTAASISHPSFSSVSTSRSSMSSNALRPPEHTASTNLLAHLKATLDASNLSEAWQDMAGVLLWIGLTFGAASHNVGNRVLEKWYSALSVRTSTLLSFQHPEPIHSTMLKMTRIVEALREPPSPSRTNPTMAGTGKKRKTQI</sequence>
<evidence type="ECO:0000313" key="3">
    <source>
        <dbReference type="Proteomes" id="UP000800082"/>
    </source>
</evidence>
<name>A0A6A5RSJ0_9PLEO</name>
<evidence type="ECO:0000313" key="2">
    <source>
        <dbReference type="EMBL" id="KAF1930752.1"/>
    </source>
</evidence>
<dbReference type="PANTHER" id="PTHR37540:SF5">
    <property type="entry name" value="TRANSCRIPTION FACTOR DOMAIN-CONTAINING PROTEIN"/>
    <property type="match status" value="1"/>
</dbReference>
<keyword evidence="3" id="KW-1185">Reference proteome</keyword>
<dbReference type="PANTHER" id="PTHR37540">
    <property type="entry name" value="TRANSCRIPTION FACTOR (ACR-2), PUTATIVE-RELATED-RELATED"/>
    <property type="match status" value="1"/>
</dbReference>
<reference evidence="2" key="1">
    <citation type="journal article" date="2020" name="Stud. Mycol.">
        <title>101 Dothideomycetes genomes: a test case for predicting lifestyles and emergence of pathogens.</title>
        <authorList>
            <person name="Haridas S."/>
            <person name="Albert R."/>
            <person name="Binder M."/>
            <person name="Bloem J."/>
            <person name="Labutti K."/>
            <person name="Salamov A."/>
            <person name="Andreopoulos B."/>
            <person name="Baker S."/>
            <person name="Barry K."/>
            <person name="Bills G."/>
            <person name="Bluhm B."/>
            <person name="Cannon C."/>
            <person name="Castanera R."/>
            <person name="Culley D."/>
            <person name="Daum C."/>
            <person name="Ezra D."/>
            <person name="Gonzalez J."/>
            <person name="Henrissat B."/>
            <person name="Kuo A."/>
            <person name="Liang C."/>
            <person name="Lipzen A."/>
            <person name="Lutzoni F."/>
            <person name="Magnuson J."/>
            <person name="Mondo S."/>
            <person name="Nolan M."/>
            <person name="Ohm R."/>
            <person name="Pangilinan J."/>
            <person name="Park H.-J."/>
            <person name="Ramirez L."/>
            <person name="Alfaro M."/>
            <person name="Sun H."/>
            <person name="Tritt A."/>
            <person name="Yoshinaga Y."/>
            <person name="Zwiers L.-H."/>
            <person name="Turgeon B."/>
            <person name="Goodwin S."/>
            <person name="Spatafora J."/>
            <person name="Crous P."/>
            <person name="Grigoriev I."/>
        </authorList>
    </citation>
    <scope>NUCLEOTIDE SEQUENCE</scope>
    <source>
        <strain evidence="2">CBS 183.55</strain>
    </source>
</reference>
<dbReference type="Proteomes" id="UP000800082">
    <property type="component" value="Unassembled WGS sequence"/>
</dbReference>
<protein>
    <submittedName>
        <fullName evidence="2">Uncharacterized protein</fullName>
    </submittedName>
</protein>